<accession>A0ACC2RX33</accession>
<dbReference type="EMBL" id="QTSX02006438">
    <property type="protein sequence ID" value="KAJ9054550.1"/>
    <property type="molecule type" value="Genomic_DNA"/>
</dbReference>
<dbReference type="Proteomes" id="UP001165960">
    <property type="component" value="Unassembled WGS sequence"/>
</dbReference>
<sequence length="127" mass="14550">MPEKFSVVNASGTKVSLLSSNDTHFTKQLKPPKKHVCSYPSCGRAFSTSGHLARHHRIHTGEKNFCCLLPQCHSRFSRQDNMMQHFRTHFLAKSKPSKIHIYPEYRTLPPHPKHLHLTPATHPPLSH</sequence>
<proteinExistence type="predicted"/>
<reference evidence="1" key="1">
    <citation type="submission" date="2022-04" db="EMBL/GenBank/DDBJ databases">
        <title>Genome of the entomopathogenic fungus Entomophthora muscae.</title>
        <authorList>
            <person name="Elya C."/>
            <person name="Lovett B.R."/>
            <person name="Lee E."/>
            <person name="Macias A.M."/>
            <person name="Hajek A.E."/>
            <person name="De Bivort B.L."/>
            <person name="Kasson M.T."/>
            <person name="De Fine Licht H.H."/>
            <person name="Stajich J.E."/>
        </authorList>
    </citation>
    <scope>NUCLEOTIDE SEQUENCE</scope>
    <source>
        <strain evidence="1">Berkeley</strain>
    </source>
</reference>
<organism evidence="1 2">
    <name type="scientific">Entomophthora muscae</name>
    <dbReference type="NCBI Taxonomy" id="34485"/>
    <lineage>
        <taxon>Eukaryota</taxon>
        <taxon>Fungi</taxon>
        <taxon>Fungi incertae sedis</taxon>
        <taxon>Zoopagomycota</taxon>
        <taxon>Entomophthoromycotina</taxon>
        <taxon>Entomophthoromycetes</taxon>
        <taxon>Entomophthorales</taxon>
        <taxon>Entomophthoraceae</taxon>
        <taxon>Entomophthora</taxon>
    </lineage>
</organism>
<comment type="caution">
    <text evidence="1">The sequence shown here is derived from an EMBL/GenBank/DDBJ whole genome shotgun (WGS) entry which is preliminary data.</text>
</comment>
<protein>
    <submittedName>
        <fullName evidence="1">Transcriptional repressor</fullName>
    </submittedName>
</protein>
<keyword evidence="2" id="KW-1185">Reference proteome</keyword>
<evidence type="ECO:0000313" key="1">
    <source>
        <dbReference type="EMBL" id="KAJ9054550.1"/>
    </source>
</evidence>
<name>A0ACC2RX33_9FUNG</name>
<gene>
    <name evidence="1" type="primary">NRG1_4</name>
    <name evidence="1" type="ORF">DSO57_1013216</name>
</gene>
<evidence type="ECO:0000313" key="2">
    <source>
        <dbReference type="Proteomes" id="UP001165960"/>
    </source>
</evidence>